<feature type="domain" description="Ribosomal eL28/Mak16" evidence="6">
    <location>
        <begin position="8"/>
        <end position="123"/>
    </location>
</feature>
<dbReference type="EMBL" id="BTSX01000006">
    <property type="protein sequence ID" value="GMT05677.1"/>
    <property type="molecule type" value="Genomic_DNA"/>
</dbReference>
<dbReference type="Pfam" id="PF01778">
    <property type="entry name" value="Ribosomal_L28e"/>
    <property type="match status" value="1"/>
</dbReference>
<dbReference type="Proteomes" id="UP001432027">
    <property type="component" value="Unassembled WGS sequence"/>
</dbReference>
<evidence type="ECO:0000259" key="6">
    <source>
        <dbReference type="Pfam" id="PF01778"/>
    </source>
</evidence>
<accession>A0AAV5UFK7</accession>
<organism evidence="7 8">
    <name type="scientific">Pristionchus entomophagus</name>
    <dbReference type="NCBI Taxonomy" id="358040"/>
    <lineage>
        <taxon>Eukaryota</taxon>
        <taxon>Metazoa</taxon>
        <taxon>Ecdysozoa</taxon>
        <taxon>Nematoda</taxon>
        <taxon>Chromadorea</taxon>
        <taxon>Rhabditida</taxon>
        <taxon>Rhabditina</taxon>
        <taxon>Diplogasteromorpha</taxon>
        <taxon>Diplogasteroidea</taxon>
        <taxon>Neodiplogasteridae</taxon>
        <taxon>Pristionchus</taxon>
    </lineage>
</organism>
<evidence type="ECO:0000256" key="1">
    <source>
        <dbReference type="ARBA" id="ARBA00007926"/>
    </source>
</evidence>
<dbReference type="GO" id="GO:0006412">
    <property type="term" value="P:translation"/>
    <property type="evidence" value="ECO:0007669"/>
    <property type="project" value="InterPro"/>
</dbReference>
<keyword evidence="2" id="KW-0689">Ribosomal protein</keyword>
<dbReference type="GO" id="GO:0003735">
    <property type="term" value="F:structural constituent of ribosome"/>
    <property type="evidence" value="ECO:0007669"/>
    <property type="project" value="InterPro"/>
</dbReference>
<reference evidence="7" key="1">
    <citation type="submission" date="2023-10" db="EMBL/GenBank/DDBJ databases">
        <title>Genome assembly of Pristionchus species.</title>
        <authorList>
            <person name="Yoshida K."/>
            <person name="Sommer R.J."/>
        </authorList>
    </citation>
    <scope>NUCLEOTIDE SEQUENCE</scope>
    <source>
        <strain evidence="7">RS0144</strain>
    </source>
</reference>
<dbReference type="GO" id="GO:1990904">
    <property type="term" value="C:ribonucleoprotein complex"/>
    <property type="evidence" value="ECO:0007669"/>
    <property type="project" value="UniProtKB-KW"/>
</dbReference>
<protein>
    <recommendedName>
        <fullName evidence="4">Large ribosomal subunit protein eL28</fullName>
    </recommendedName>
    <alternativeName>
        <fullName evidence="5">60S ribosomal protein L28</fullName>
    </alternativeName>
</protein>
<dbReference type="InterPro" id="IPR029004">
    <property type="entry name" value="Ribosomal_eL28/Mak16"/>
</dbReference>
<feature type="non-terminal residue" evidence="7">
    <location>
        <position position="135"/>
    </location>
</feature>
<proteinExistence type="inferred from homology"/>
<comment type="caution">
    <text evidence="7">The sequence shown here is derived from an EMBL/GenBank/DDBJ whole genome shotgun (WGS) entry which is preliminary data.</text>
</comment>
<dbReference type="PANTHER" id="PTHR10544">
    <property type="entry name" value="60S RIBOSOMAL PROTEIN L28"/>
    <property type="match status" value="1"/>
</dbReference>
<gene>
    <name evidence="7" type="ORF">PENTCL1PPCAC_27851</name>
</gene>
<evidence type="ECO:0000313" key="8">
    <source>
        <dbReference type="Proteomes" id="UP001432027"/>
    </source>
</evidence>
<evidence type="ECO:0000313" key="7">
    <source>
        <dbReference type="EMBL" id="GMT05677.1"/>
    </source>
</evidence>
<evidence type="ECO:0000256" key="2">
    <source>
        <dbReference type="ARBA" id="ARBA00022980"/>
    </source>
</evidence>
<keyword evidence="8" id="KW-1185">Reference proteome</keyword>
<evidence type="ECO:0000256" key="5">
    <source>
        <dbReference type="ARBA" id="ARBA00035330"/>
    </source>
</evidence>
<dbReference type="FunFam" id="3.30.390.110:FF:000005">
    <property type="entry name" value="60S ribosomal protein L28"/>
    <property type="match status" value="1"/>
</dbReference>
<feature type="non-terminal residue" evidence="7">
    <location>
        <position position="1"/>
    </location>
</feature>
<keyword evidence="3" id="KW-0687">Ribonucleoprotein</keyword>
<name>A0AAV5UFK7_9BILA</name>
<dbReference type="InterPro" id="IPR002672">
    <property type="entry name" value="Ribosomal_eL28"/>
</dbReference>
<dbReference type="AlphaFoldDB" id="A0AAV5UFK7"/>
<evidence type="ECO:0000256" key="4">
    <source>
        <dbReference type="ARBA" id="ARBA00035223"/>
    </source>
</evidence>
<evidence type="ECO:0000256" key="3">
    <source>
        <dbReference type="ARBA" id="ARBA00023274"/>
    </source>
</evidence>
<dbReference type="Gene3D" id="3.30.390.110">
    <property type="match status" value="1"/>
</dbReference>
<sequence>GKMSNDVAWQIIRNNSSFLRRQRGIQKAFSTEPLNLKSINSPSYNGLINNKAVGVTLAEDNKSVVVAVKKNGKRNLPAKSIVKTTIKNGGARAIIKSVQGLVKGKNARFAKLAARRASQLLRSVQRASKKAKKTA</sequence>
<dbReference type="GO" id="GO:0005840">
    <property type="term" value="C:ribosome"/>
    <property type="evidence" value="ECO:0007669"/>
    <property type="project" value="UniProtKB-KW"/>
</dbReference>
<comment type="similarity">
    <text evidence="1">Belongs to the eukaryotic ribosomal protein eL28 family.</text>
</comment>